<feature type="binding site" evidence="3">
    <location>
        <position position="28"/>
    </location>
    <ligand>
        <name>a divalent metal cation</name>
        <dbReference type="ChEBI" id="CHEBI:60240"/>
    </ligand>
</feature>
<evidence type="ECO:0000256" key="1">
    <source>
        <dbReference type="ARBA" id="ARBA00008635"/>
    </source>
</evidence>
<comment type="similarity">
    <text evidence="1">Belongs to the DinB family.</text>
</comment>
<comment type="caution">
    <text evidence="4">The sequence shown here is derived from an EMBL/GenBank/DDBJ whole genome shotgun (WGS) entry which is preliminary data.</text>
</comment>
<evidence type="ECO:0000313" key="4">
    <source>
        <dbReference type="EMBL" id="GGJ95362.1"/>
    </source>
</evidence>
<dbReference type="Proteomes" id="UP000637720">
    <property type="component" value="Unassembled WGS sequence"/>
</dbReference>
<reference evidence="4" key="1">
    <citation type="journal article" date="2014" name="Int. J. Syst. Evol. Microbiol.">
        <title>Complete genome sequence of Corynebacterium casei LMG S-19264T (=DSM 44701T), isolated from a smear-ripened cheese.</title>
        <authorList>
            <consortium name="US DOE Joint Genome Institute (JGI-PGF)"/>
            <person name="Walter F."/>
            <person name="Albersmeier A."/>
            <person name="Kalinowski J."/>
            <person name="Ruckert C."/>
        </authorList>
    </citation>
    <scope>NUCLEOTIDE SEQUENCE</scope>
    <source>
        <strain evidence="4">JCM 14719</strain>
    </source>
</reference>
<feature type="binding site" evidence="3">
    <location>
        <position position="112"/>
    </location>
    <ligand>
        <name>a divalent metal cation</name>
        <dbReference type="ChEBI" id="CHEBI:60240"/>
    </ligand>
</feature>
<keyword evidence="5" id="KW-1185">Reference proteome</keyword>
<dbReference type="SUPFAM" id="SSF109854">
    <property type="entry name" value="DinB/YfiT-like putative metalloenzymes"/>
    <property type="match status" value="1"/>
</dbReference>
<organism evidence="4 5">
    <name type="scientific">Calditerricola satsumensis</name>
    <dbReference type="NCBI Taxonomy" id="373054"/>
    <lineage>
        <taxon>Bacteria</taxon>
        <taxon>Bacillati</taxon>
        <taxon>Bacillota</taxon>
        <taxon>Bacilli</taxon>
        <taxon>Bacillales</taxon>
        <taxon>Bacillaceae</taxon>
        <taxon>Calditerricola</taxon>
    </lineage>
</organism>
<dbReference type="GO" id="GO:0046872">
    <property type="term" value="F:metal ion binding"/>
    <property type="evidence" value="ECO:0007669"/>
    <property type="project" value="UniProtKB-KW"/>
</dbReference>
<evidence type="ECO:0000256" key="3">
    <source>
        <dbReference type="PIRSR" id="PIRSR607837-1"/>
    </source>
</evidence>
<dbReference type="InterPro" id="IPR007837">
    <property type="entry name" value="DinB"/>
</dbReference>
<proteinExistence type="inferred from homology"/>
<dbReference type="Pfam" id="PF05163">
    <property type="entry name" value="DinB"/>
    <property type="match status" value="1"/>
</dbReference>
<feature type="binding site" evidence="3">
    <location>
        <position position="108"/>
    </location>
    <ligand>
        <name>a divalent metal cation</name>
        <dbReference type="ChEBI" id="CHEBI:60240"/>
    </ligand>
</feature>
<evidence type="ECO:0000256" key="2">
    <source>
        <dbReference type="ARBA" id="ARBA00022723"/>
    </source>
</evidence>
<sequence length="131" mass="14750">MVAAAMPEDRYAFKPWEGSLSFADHLRHIASVEKTLIQALRGGGWVWDQGITAETHPNRAAIEALLRESGEALREQIASMTDEELTRSISTPWGEATPADLLVKWMVHEAHHRGQLYLHLRLCGITPPEYH</sequence>
<dbReference type="Gene3D" id="1.20.120.450">
    <property type="entry name" value="dinb family like domain"/>
    <property type="match status" value="1"/>
</dbReference>
<gene>
    <name evidence="4" type="ORF">GCM10007043_06500</name>
</gene>
<dbReference type="AlphaFoldDB" id="A0A8J3F9V5"/>
<keyword evidence="2 3" id="KW-0479">Metal-binding</keyword>
<reference evidence="4" key="2">
    <citation type="submission" date="2020-09" db="EMBL/GenBank/DDBJ databases">
        <authorList>
            <person name="Sun Q."/>
            <person name="Ohkuma M."/>
        </authorList>
    </citation>
    <scope>NUCLEOTIDE SEQUENCE</scope>
    <source>
        <strain evidence="4">JCM 14719</strain>
    </source>
</reference>
<protein>
    <submittedName>
        <fullName evidence="4">DNA damage-inducible protein DinB</fullName>
    </submittedName>
</protein>
<name>A0A8J3F9V5_9BACI</name>
<dbReference type="RefSeq" id="WP_054669280.1">
    <property type="nucleotide sequence ID" value="NZ_BMOF01000008.1"/>
</dbReference>
<dbReference type="EMBL" id="BMOF01000008">
    <property type="protein sequence ID" value="GGJ95362.1"/>
    <property type="molecule type" value="Genomic_DNA"/>
</dbReference>
<dbReference type="InterPro" id="IPR034660">
    <property type="entry name" value="DinB/YfiT-like"/>
</dbReference>
<accession>A0A8J3F9V5</accession>
<evidence type="ECO:0000313" key="5">
    <source>
        <dbReference type="Proteomes" id="UP000637720"/>
    </source>
</evidence>